<dbReference type="InterPro" id="IPR006093">
    <property type="entry name" value="Oxy_OxRdtase_FAD_BS"/>
</dbReference>
<dbReference type="Proteomes" id="UP000239434">
    <property type="component" value="Unassembled WGS sequence"/>
</dbReference>
<dbReference type="PANTHER" id="PTHR42973">
    <property type="entry name" value="BINDING OXIDOREDUCTASE, PUTATIVE (AFU_ORTHOLOGUE AFUA_1G17690)-RELATED"/>
    <property type="match status" value="1"/>
</dbReference>
<dbReference type="InterPro" id="IPR050416">
    <property type="entry name" value="FAD-linked_Oxidoreductase"/>
</dbReference>
<dbReference type="Gene3D" id="3.30.465.10">
    <property type="match status" value="1"/>
</dbReference>
<comment type="similarity">
    <text evidence="2">Belongs to the oxygen-dependent FAD-linked oxidoreductase family.</text>
</comment>
<dbReference type="SUPFAM" id="SSF56176">
    <property type="entry name" value="FAD-binding/transporter-associated domain-like"/>
    <property type="match status" value="1"/>
</dbReference>
<dbReference type="Gene3D" id="3.30.43.10">
    <property type="entry name" value="Uridine Diphospho-n-acetylenolpyruvylglucosamine Reductase, domain 2"/>
    <property type="match status" value="1"/>
</dbReference>
<dbReference type="InterPro" id="IPR012951">
    <property type="entry name" value="BBE"/>
</dbReference>
<dbReference type="Gene3D" id="3.40.462.20">
    <property type="match status" value="1"/>
</dbReference>
<dbReference type="InterPro" id="IPR016166">
    <property type="entry name" value="FAD-bd_PCMH"/>
</dbReference>
<reference evidence="7 8" key="1">
    <citation type="submission" date="2018-02" db="EMBL/GenBank/DDBJ databases">
        <title>The draft genome of Phyllobacterium sp. 1N-3.</title>
        <authorList>
            <person name="Liu L."/>
            <person name="Li L."/>
            <person name="Zhang X."/>
            <person name="Wang T."/>
            <person name="Liang L."/>
        </authorList>
    </citation>
    <scope>NUCLEOTIDE SEQUENCE [LARGE SCALE GENOMIC DNA]</scope>
    <source>
        <strain evidence="7 8">1N-3</strain>
    </source>
</reference>
<dbReference type="PANTHER" id="PTHR42973:SF39">
    <property type="entry name" value="FAD-BINDING PCMH-TYPE DOMAIN-CONTAINING PROTEIN"/>
    <property type="match status" value="1"/>
</dbReference>
<evidence type="ECO:0000256" key="5">
    <source>
        <dbReference type="ARBA" id="ARBA00023002"/>
    </source>
</evidence>
<keyword evidence="8" id="KW-1185">Reference proteome</keyword>
<evidence type="ECO:0000256" key="3">
    <source>
        <dbReference type="ARBA" id="ARBA00022630"/>
    </source>
</evidence>
<dbReference type="InterPro" id="IPR016167">
    <property type="entry name" value="FAD-bd_PCMH_sub1"/>
</dbReference>
<organism evidence="7 8">
    <name type="scientific">Phyllobacterium phragmitis</name>
    <dbReference type="NCBI Taxonomy" id="2670329"/>
    <lineage>
        <taxon>Bacteria</taxon>
        <taxon>Pseudomonadati</taxon>
        <taxon>Pseudomonadota</taxon>
        <taxon>Alphaproteobacteria</taxon>
        <taxon>Hyphomicrobiales</taxon>
        <taxon>Phyllobacteriaceae</taxon>
        <taxon>Phyllobacterium</taxon>
    </lineage>
</organism>
<sequence>MNDLTTALNPITESFGTEDFGGEIFRPGDPGFDAARMVWNAMIDRRPALIARCKDVDDVIAAVSLAVTQDLPIAIRGGGHNVAGHAVCDEGVMIDLSLMRGVTVDAEARVAVVEGGALWRDVDKASQAHGLATPGGLISETGVAGLTLSGGIGWLRARHGLSVDNLIAADVVTADGVLVRASDDENPDLLWALKGGGGNFGVVVRFEFALHPIGPEVMFAAPIYALDDGPGPIRAWREFLARHGDRVGSLCEFSTAGGEDFPEKYRGKRVYTLACVYNGDAAEGETLLQPLRDLGTMVTDFSGRMDYCDVQQLFDTLMPSGDFRCYWKARYLTGLSDEMIDLAMQYAMTAPSDNTLSSLWNFGGATAQVPVEATAFGDRSMGWMYSLDGVWSDPGDDAANIAWARDGWKASERFGHHGRVYLNFPGHGEDGAALTRTSFGSNYQRLVDIKTKYDPENRFRFNQNIAPGT</sequence>
<dbReference type="InterPro" id="IPR006094">
    <property type="entry name" value="Oxid_FAD_bind_N"/>
</dbReference>
<protein>
    <submittedName>
        <fullName evidence="7">FAD-binding oxidoreductase</fullName>
    </submittedName>
</protein>
<dbReference type="AlphaFoldDB" id="A0A2S9IQ05"/>
<evidence type="ECO:0000313" key="8">
    <source>
        <dbReference type="Proteomes" id="UP000239434"/>
    </source>
</evidence>
<evidence type="ECO:0000256" key="1">
    <source>
        <dbReference type="ARBA" id="ARBA00001974"/>
    </source>
</evidence>
<dbReference type="RefSeq" id="WP_105742904.1">
    <property type="nucleotide sequence ID" value="NZ_PVBR01000011.1"/>
</dbReference>
<evidence type="ECO:0000259" key="6">
    <source>
        <dbReference type="PROSITE" id="PS51387"/>
    </source>
</evidence>
<accession>A0A2S9IQ05</accession>
<comment type="caution">
    <text evidence="7">The sequence shown here is derived from an EMBL/GenBank/DDBJ whole genome shotgun (WGS) entry which is preliminary data.</text>
</comment>
<dbReference type="PROSITE" id="PS51387">
    <property type="entry name" value="FAD_PCMH"/>
    <property type="match status" value="1"/>
</dbReference>
<feature type="domain" description="FAD-binding PCMH-type" evidence="6">
    <location>
        <begin position="42"/>
        <end position="213"/>
    </location>
</feature>
<proteinExistence type="inferred from homology"/>
<keyword evidence="3" id="KW-0285">Flavoprotein</keyword>
<evidence type="ECO:0000256" key="2">
    <source>
        <dbReference type="ARBA" id="ARBA00005466"/>
    </source>
</evidence>
<dbReference type="InterPro" id="IPR036318">
    <property type="entry name" value="FAD-bd_PCMH-like_sf"/>
</dbReference>
<keyword evidence="5" id="KW-0560">Oxidoreductase</keyword>
<dbReference type="Pfam" id="PF01565">
    <property type="entry name" value="FAD_binding_4"/>
    <property type="match status" value="1"/>
</dbReference>
<dbReference type="GO" id="GO:0071949">
    <property type="term" value="F:FAD binding"/>
    <property type="evidence" value="ECO:0007669"/>
    <property type="project" value="InterPro"/>
</dbReference>
<dbReference type="Pfam" id="PF08031">
    <property type="entry name" value="BBE"/>
    <property type="match status" value="1"/>
</dbReference>
<comment type="cofactor">
    <cofactor evidence="1">
        <name>FAD</name>
        <dbReference type="ChEBI" id="CHEBI:57692"/>
    </cofactor>
</comment>
<dbReference type="GO" id="GO:0016491">
    <property type="term" value="F:oxidoreductase activity"/>
    <property type="evidence" value="ECO:0007669"/>
    <property type="project" value="UniProtKB-KW"/>
</dbReference>
<gene>
    <name evidence="7" type="ORF">C5748_15860</name>
</gene>
<name>A0A2S9IQ05_9HYPH</name>
<evidence type="ECO:0000256" key="4">
    <source>
        <dbReference type="ARBA" id="ARBA00022827"/>
    </source>
</evidence>
<evidence type="ECO:0000313" key="7">
    <source>
        <dbReference type="EMBL" id="PRD42572.1"/>
    </source>
</evidence>
<dbReference type="InterPro" id="IPR016169">
    <property type="entry name" value="FAD-bd_PCMH_sub2"/>
</dbReference>
<keyword evidence="4" id="KW-0274">FAD</keyword>
<dbReference type="PROSITE" id="PS00862">
    <property type="entry name" value="OX2_COVAL_FAD"/>
    <property type="match status" value="1"/>
</dbReference>
<dbReference type="EMBL" id="PVBR01000011">
    <property type="protein sequence ID" value="PRD42572.1"/>
    <property type="molecule type" value="Genomic_DNA"/>
</dbReference>